<evidence type="ECO:0000313" key="3">
    <source>
        <dbReference type="Proteomes" id="UP000673691"/>
    </source>
</evidence>
<comment type="caution">
    <text evidence="2">The sequence shown here is derived from an EMBL/GenBank/DDBJ whole genome shotgun (WGS) entry which is preliminary data.</text>
</comment>
<organism evidence="2 3">
    <name type="scientific">Olpidium bornovanus</name>
    <dbReference type="NCBI Taxonomy" id="278681"/>
    <lineage>
        <taxon>Eukaryota</taxon>
        <taxon>Fungi</taxon>
        <taxon>Fungi incertae sedis</taxon>
        <taxon>Olpidiomycota</taxon>
        <taxon>Olpidiomycotina</taxon>
        <taxon>Olpidiomycetes</taxon>
        <taxon>Olpidiales</taxon>
        <taxon>Olpidiaceae</taxon>
        <taxon>Olpidium</taxon>
    </lineage>
</organism>
<dbReference type="PANTHER" id="PTHR13326">
    <property type="entry name" value="TRNA PSEUDOURIDINE SYNTHASE D"/>
    <property type="match status" value="1"/>
</dbReference>
<name>A0A8H7ZSH6_9FUNG</name>
<feature type="compositionally biased region" description="Low complexity" evidence="1">
    <location>
        <begin position="58"/>
        <end position="84"/>
    </location>
</feature>
<dbReference type="GO" id="GO:0003723">
    <property type="term" value="F:RNA binding"/>
    <property type="evidence" value="ECO:0007669"/>
    <property type="project" value="InterPro"/>
</dbReference>
<gene>
    <name evidence="2" type="ORF">BJ554DRAFT_1154</name>
</gene>
<dbReference type="Proteomes" id="UP000673691">
    <property type="component" value="Unassembled WGS sequence"/>
</dbReference>
<evidence type="ECO:0000313" key="2">
    <source>
        <dbReference type="EMBL" id="KAG5458594.1"/>
    </source>
</evidence>
<protein>
    <submittedName>
        <fullName evidence="2">Uncharacterized protein</fullName>
    </submittedName>
</protein>
<dbReference type="GO" id="GO:0009982">
    <property type="term" value="F:pseudouridine synthase activity"/>
    <property type="evidence" value="ECO:0007669"/>
    <property type="project" value="InterPro"/>
</dbReference>
<dbReference type="InterPro" id="IPR001656">
    <property type="entry name" value="PsdUridine_synth_TruD"/>
</dbReference>
<feature type="region of interest" description="Disordered" evidence="1">
    <location>
        <begin position="1"/>
        <end position="86"/>
    </location>
</feature>
<dbReference type="GO" id="GO:0001522">
    <property type="term" value="P:pseudouridine synthesis"/>
    <property type="evidence" value="ECO:0007669"/>
    <property type="project" value="InterPro"/>
</dbReference>
<sequence length="332" mass="36585">MTPCMLRRDAKRPRDDADYENAEGGTGENVWQGETEEADRPRRKLRVCGAEGADGEADNANPKAAPAAAPAAPAAAPATAAPVADESRLRICKDEDVGIQEFVDHDVPGFFGVIKQRYTTPTARRALLRTSRFGRQVDPDGNVVHITDLPVRPLAPPAEAEAGRKPPPDAPKIVSPEAPGLVCPLQVEGEVETWDLEAKRAQEVAESLEELEKLIGVEPAADVKELLNSDGKKSAILPKEEDKSKRTAIHTFFKNNFYGRLATETLEGCVKVFRYGEKGGDQGKAVRRQKRVTWRDRGGEFCLFHLHKENKDTMEAVHLLARTMRYEALGRF</sequence>
<evidence type="ECO:0000256" key="1">
    <source>
        <dbReference type="SAM" id="MobiDB-lite"/>
    </source>
</evidence>
<dbReference type="PANTHER" id="PTHR13326:SF21">
    <property type="entry name" value="PSEUDOURIDYLATE SYNTHASE PUS7L"/>
    <property type="match status" value="1"/>
</dbReference>
<dbReference type="AlphaFoldDB" id="A0A8H7ZSH6"/>
<feature type="region of interest" description="Disordered" evidence="1">
    <location>
        <begin position="156"/>
        <end position="175"/>
    </location>
</feature>
<dbReference type="OrthoDB" id="447290at2759"/>
<dbReference type="EMBL" id="JAEFCI010008237">
    <property type="protein sequence ID" value="KAG5458594.1"/>
    <property type="molecule type" value="Genomic_DNA"/>
</dbReference>
<reference evidence="2 3" key="1">
    <citation type="journal article" name="Sci. Rep.">
        <title>Genome-scale phylogenetic analyses confirm Olpidium as the closest living zoosporic fungus to the non-flagellated, terrestrial fungi.</title>
        <authorList>
            <person name="Chang Y."/>
            <person name="Rochon D."/>
            <person name="Sekimoto S."/>
            <person name="Wang Y."/>
            <person name="Chovatia M."/>
            <person name="Sandor L."/>
            <person name="Salamov A."/>
            <person name="Grigoriev I.V."/>
            <person name="Stajich J.E."/>
            <person name="Spatafora J.W."/>
        </authorList>
    </citation>
    <scope>NUCLEOTIDE SEQUENCE [LARGE SCALE GENOMIC DNA]</scope>
    <source>
        <strain evidence="2">S191</strain>
    </source>
</reference>
<proteinExistence type="predicted"/>
<keyword evidence="3" id="KW-1185">Reference proteome</keyword>
<accession>A0A8H7ZSH6</accession>
<feature type="compositionally biased region" description="Basic and acidic residues" evidence="1">
    <location>
        <begin position="1"/>
        <end position="16"/>
    </location>
</feature>